<dbReference type="PROSITE" id="PS00027">
    <property type="entry name" value="HOMEOBOX_1"/>
    <property type="match status" value="1"/>
</dbReference>
<organism evidence="9 10">
    <name type="scientific">Elysia marginata</name>
    <dbReference type="NCBI Taxonomy" id="1093978"/>
    <lineage>
        <taxon>Eukaryota</taxon>
        <taxon>Metazoa</taxon>
        <taxon>Spiralia</taxon>
        <taxon>Lophotrochozoa</taxon>
        <taxon>Mollusca</taxon>
        <taxon>Gastropoda</taxon>
        <taxon>Heterobranchia</taxon>
        <taxon>Euthyneura</taxon>
        <taxon>Panpulmonata</taxon>
        <taxon>Sacoglossa</taxon>
        <taxon>Placobranchoidea</taxon>
        <taxon>Plakobranchidae</taxon>
        <taxon>Elysia</taxon>
    </lineage>
</organism>
<feature type="DNA-binding region" description="Homeobox" evidence="5">
    <location>
        <begin position="159"/>
        <end position="218"/>
    </location>
</feature>
<evidence type="ECO:0000313" key="10">
    <source>
        <dbReference type="Proteomes" id="UP000762676"/>
    </source>
</evidence>
<dbReference type="PANTHER" id="PTHR24329:SF543">
    <property type="entry name" value="FI01017P-RELATED"/>
    <property type="match status" value="1"/>
</dbReference>
<keyword evidence="10" id="KW-1185">Reference proteome</keyword>
<evidence type="ECO:0000256" key="1">
    <source>
        <dbReference type="ARBA" id="ARBA00004123"/>
    </source>
</evidence>
<dbReference type="InterPro" id="IPR001356">
    <property type="entry name" value="HD"/>
</dbReference>
<dbReference type="PROSITE" id="PS50071">
    <property type="entry name" value="HOMEOBOX_2"/>
    <property type="match status" value="1"/>
</dbReference>
<keyword evidence="2 5" id="KW-0238">DNA-binding</keyword>
<proteinExistence type="predicted"/>
<dbReference type="GO" id="GO:0000977">
    <property type="term" value="F:RNA polymerase II transcription regulatory region sequence-specific DNA binding"/>
    <property type="evidence" value="ECO:0007669"/>
    <property type="project" value="TreeGrafter"/>
</dbReference>
<sequence>MESEQCESFKGSQTPLTDGQVLASAVEEKSVADEPDHTLRHNVRESPQNNHLKFSISSLLGLTKQGGSCSVTPVLSLIATAPGCSSSSDTGPVCSRDMPQMEPSVSPCHAFTPAGVSSHYDHVTLQHQAADTDVSLFPGGEIYGNRGDEEMETRDERKVKRNRTTFSTRQLQELERTFHKTHYPDIFTREELANKVKLPESRIQVWFQNRRAKWRKRAKPFQQFPVASSYAVSCPFGWPPLAVFSTESNLPSLSAVYRRFPTLLQVGNLSLRAGAATTSILNTPHRDAGLAGVTIPPGRTSTPASVRPTTASPDIRDER</sequence>
<keyword evidence="3 5" id="KW-0371">Homeobox</keyword>
<evidence type="ECO:0000256" key="2">
    <source>
        <dbReference type="ARBA" id="ARBA00023125"/>
    </source>
</evidence>
<evidence type="ECO:0000256" key="6">
    <source>
        <dbReference type="RuleBase" id="RU000682"/>
    </source>
</evidence>
<dbReference type="Gene3D" id="1.10.10.60">
    <property type="entry name" value="Homeodomain-like"/>
    <property type="match status" value="1"/>
</dbReference>
<dbReference type="InterPro" id="IPR017970">
    <property type="entry name" value="Homeobox_CS"/>
</dbReference>
<dbReference type="AlphaFoldDB" id="A0AAV4J3X3"/>
<reference evidence="9 10" key="1">
    <citation type="journal article" date="2021" name="Elife">
        <title>Chloroplast acquisition without the gene transfer in kleptoplastic sea slugs, Plakobranchus ocellatus.</title>
        <authorList>
            <person name="Maeda T."/>
            <person name="Takahashi S."/>
            <person name="Yoshida T."/>
            <person name="Shimamura S."/>
            <person name="Takaki Y."/>
            <person name="Nagai Y."/>
            <person name="Toyoda A."/>
            <person name="Suzuki Y."/>
            <person name="Arimoto A."/>
            <person name="Ishii H."/>
            <person name="Satoh N."/>
            <person name="Nishiyama T."/>
            <person name="Hasebe M."/>
            <person name="Maruyama T."/>
            <person name="Minagawa J."/>
            <person name="Obokata J."/>
            <person name="Shigenobu S."/>
        </authorList>
    </citation>
    <scope>NUCLEOTIDE SEQUENCE [LARGE SCALE GENOMIC DNA]</scope>
</reference>
<evidence type="ECO:0000259" key="8">
    <source>
        <dbReference type="PROSITE" id="PS50071"/>
    </source>
</evidence>
<comment type="caution">
    <text evidence="9">The sequence shown here is derived from an EMBL/GenBank/DDBJ whole genome shotgun (WGS) entry which is preliminary data.</text>
</comment>
<dbReference type="SMART" id="SM00389">
    <property type="entry name" value="HOX"/>
    <property type="match status" value="1"/>
</dbReference>
<accession>A0AAV4J3X3</accession>
<evidence type="ECO:0000256" key="4">
    <source>
        <dbReference type="ARBA" id="ARBA00023242"/>
    </source>
</evidence>
<keyword evidence="4 5" id="KW-0539">Nucleus</keyword>
<dbReference type="CDD" id="cd00086">
    <property type="entry name" value="homeodomain"/>
    <property type="match status" value="1"/>
</dbReference>
<dbReference type="GO" id="GO:0000981">
    <property type="term" value="F:DNA-binding transcription factor activity, RNA polymerase II-specific"/>
    <property type="evidence" value="ECO:0007669"/>
    <property type="project" value="InterPro"/>
</dbReference>
<feature type="domain" description="Homeobox" evidence="8">
    <location>
        <begin position="157"/>
        <end position="217"/>
    </location>
</feature>
<name>A0AAV4J3X3_9GAST</name>
<gene>
    <name evidence="9" type="ORF">ElyMa_001454500</name>
</gene>
<dbReference type="InterPro" id="IPR050649">
    <property type="entry name" value="Paired_Homeobox_TFs"/>
</dbReference>
<dbReference type="FunFam" id="1.10.10.60:FF:000679">
    <property type="entry name" value="Homeobox protein aristaless"/>
    <property type="match status" value="1"/>
</dbReference>
<comment type="subcellular location">
    <subcellularLocation>
        <location evidence="1 5 6">Nucleus</location>
    </subcellularLocation>
</comment>
<dbReference type="EMBL" id="BMAT01002863">
    <property type="protein sequence ID" value="GFS15672.1"/>
    <property type="molecule type" value="Genomic_DNA"/>
</dbReference>
<dbReference type="InterPro" id="IPR009057">
    <property type="entry name" value="Homeodomain-like_sf"/>
</dbReference>
<evidence type="ECO:0000256" key="7">
    <source>
        <dbReference type="SAM" id="MobiDB-lite"/>
    </source>
</evidence>
<evidence type="ECO:0000313" key="9">
    <source>
        <dbReference type="EMBL" id="GFS15672.1"/>
    </source>
</evidence>
<dbReference type="Pfam" id="PF00046">
    <property type="entry name" value="Homeodomain"/>
    <property type="match status" value="1"/>
</dbReference>
<protein>
    <submittedName>
        <fullName evidence="9">Retinal homeobox protein-like protein</fullName>
    </submittedName>
</protein>
<dbReference type="SUPFAM" id="SSF46689">
    <property type="entry name" value="Homeodomain-like"/>
    <property type="match status" value="1"/>
</dbReference>
<dbReference type="Proteomes" id="UP000762676">
    <property type="component" value="Unassembled WGS sequence"/>
</dbReference>
<evidence type="ECO:0000256" key="3">
    <source>
        <dbReference type="ARBA" id="ARBA00023155"/>
    </source>
</evidence>
<dbReference type="GO" id="GO:0005634">
    <property type="term" value="C:nucleus"/>
    <property type="evidence" value="ECO:0007669"/>
    <property type="project" value="UniProtKB-SubCell"/>
</dbReference>
<feature type="region of interest" description="Disordered" evidence="7">
    <location>
        <begin position="293"/>
        <end position="319"/>
    </location>
</feature>
<feature type="compositionally biased region" description="Polar residues" evidence="7">
    <location>
        <begin position="299"/>
        <end position="312"/>
    </location>
</feature>
<evidence type="ECO:0000256" key="5">
    <source>
        <dbReference type="PROSITE-ProRule" id="PRU00108"/>
    </source>
</evidence>
<dbReference type="PANTHER" id="PTHR24329">
    <property type="entry name" value="HOMEOBOX PROTEIN ARISTALESS"/>
    <property type="match status" value="1"/>
</dbReference>